<evidence type="ECO:0008006" key="4">
    <source>
        <dbReference type="Google" id="ProtNLM"/>
    </source>
</evidence>
<evidence type="ECO:0000256" key="1">
    <source>
        <dbReference type="SAM" id="Phobius"/>
    </source>
</evidence>
<reference evidence="3" key="1">
    <citation type="journal article" date="2019" name="Int. J. Syst. Evol. Microbiol.">
        <title>The Global Catalogue of Microorganisms (GCM) 10K type strain sequencing project: providing services to taxonomists for standard genome sequencing and annotation.</title>
        <authorList>
            <consortium name="The Broad Institute Genomics Platform"/>
            <consortium name="The Broad Institute Genome Sequencing Center for Infectious Disease"/>
            <person name="Wu L."/>
            <person name="Ma J."/>
        </authorList>
    </citation>
    <scope>NUCLEOTIDE SEQUENCE [LARGE SCALE GENOMIC DNA]</scope>
    <source>
        <strain evidence="3">JCM 18952</strain>
    </source>
</reference>
<evidence type="ECO:0000313" key="3">
    <source>
        <dbReference type="Proteomes" id="UP001501257"/>
    </source>
</evidence>
<evidence type="ECO:0000313" key="2">
    <source>
        <dbReference type="EMBL" id="GAA5228117.1"/>
    </source>
</evidence>
<proteinExistence type="predicted"/>
<gene>
    <name evidence="2" type="ORF">GCM10025778_26500</name>
</gene>
<sequence length="305" mass="32409">MPIDAHQRVLSLGGTAPEEAHGRHRRTRRWARTLLALTLAVALIGGALLAAVNFIGLDTPVVKQKCTALVGSTLHTLTPDQASNAALIAAVATRRGMPTRAGAIGIATSMQESKLTNIDYGDNAGPDSRGLFQQRPSMGWGTEAQVSDPLYASDRFFEELSTFDYKSMSLTDAAQKVQRSGFPLAYAAHEEEAMAFASALTGASPSTLNCTLRPAQGESSLKTVATDLADATGKKAQILKGNRVRIPVRGKQGWAIAQWAVANAEKHHTESVSYAGLVWDRPGGRWAPQTTDDGYVLITLAGAKG</sequence>
<organism evidence="2 3">
    <name type="scientific">Paeniglutamicibacter antarcticus</name>
    <dbReference type="NCBI Taxonomy" id="494023"/>
    <lineage>
        <taxon>Bacteria</taxon>
        <taxon>Bacillati</taxon>
        <taxon>Actinomycetota</taxon>
        <taxon>Actinomycetes</taxon>
        <taxon>Micrococcales</taxon>
        <taxon>Micrococcaceae</taxon>
        <taxon>Paeniglutamicibacter</taxon>
    </lineage>
</organism>
<dbReference type="RefSeq" id="WP_210100275.1">
    <property type="nucleotide sequence ID" value="NZ_BAABLK010000035.1"/>
</dbReference>
<keyword evidence="1" id="KW-0812">Transmembrane</keyword>
<keyword evidence="3" id="KW-1185">Reference proteome</keyword>
<keyword evidence="1" id="KW-0472">Membrane</keyword>
<protein>
    <recommendedName>
        <fullName evidence="4">Heavy metal transporter</fullName>
    </recommendedName>
</protein>
<dbReference type="Proteomes" id="UP001501257">
    <property type="component" value="Unassembled WGS sequence"/>
</dbReference>
<name>A0ABP9TR01_9MICC</name>
<accession>A0ABP9TR01</accession>
<comment type="caution">
    <text evidence="2">The sequence shown here is derived from an EMBL/GenBank/DDBJ whole genome shotgun (WGS) entry which is preliminary data.</text>
</comment>
<feature type="transmembrane region" description="Helical" evidence="1">
    <location>
        <begin position="33"/>
        <end position="57"/>
    </location>
</feature>
<dbReference type="EMBL" id="BAABLK010000035">
    <property type="protein sequence ID" value="GAA5228117.1"/>
    <property type="molecule type" value="Genomic_DNA"/>
</dbReference>
<keyword evidence="1" id="KW-1133">Transmembrane helix</keyword>